<evidence type="ECO:0000259" key="10">
    <source>
        <dbReference type="Pfam" id="PF00931"/>
    </source>
</evidence>
<keyword evidence="3" id="KW-0433">Leucine-rich repeat</keyword>
<proteinExistence type="inferred from homology"/>
<dbReference type="PRINTS" id="PR00364">
    <property type="entry name" value="DISEASERSIST"/>
</dbReference>
<dbReference type="InterPro" id="IPR058922">
    <property type="entry name" value="WHD_DRP"/>
</dbReference>
<dbReference type="InterPro" id="IPR032675">
    <property type="entry name" value="LRR_dom_sf"/>
</dbReference>
<evidence type="ECO:0000256" key="2">
    <source>
        <dbReference type="ARBA" id="ARBA00008894"/>
    </source>
</evidence>
<keyword evidence="13" id="KW-1185">Reference proteome</keyword>
<evidence type="ECO:0000256" key="9">
    <source>
        <dbReference type="ARBA" id="ARBA00023136"/>
    </source>
</evidence>
<dbReference type="AlphaFoldDB" id="A0A2G2V9V2"/>
<comment type="subcellular location">
    <subcellularLocation>
        <location evidence="1">Membrane</location>
        <topology evidence="1">Peripheral membrane protein</topology>
    </subcellularLocation>
</comment>
<dbReference type="Gene3D" id="3.80.10.10">
    <property type="entry name" value="Ribonuclease Inhibitor"/>
    <property type="match status" value="1"/>
</dbReference>
<dbReference type="SUPFAM" id="SSF52540">
    <property type="entry name" value="P-loop containing nucleoside triphosphate hydrolases"/>
    <property type="match status" value="1"/>
</dbReference>
<protein>
    <submittedName>
        <fullName evidence="12">Uncharacterized protein</fullName>
    </submittedName>
</protein>
<dbReference type="Pfam" id="PF23559">
    <property type="entry name" value="WHD_DRP"/>
    <property type="match status" value="1"/>
</dbReference>
<comment type="caution">
    <text evidence="12">The sequence shown here is derived from an EMBL/GenBank/DDBJ whole genome shotgun (WGS) entry which is preliminary data.</text>
</comment>
<dbReference type="OrthoDB" id="1301295at2759"/>
<evidence type="ECO:0000256" key="7">
    <source>
        <dbReference type="ARBA" id="ARBA00022840"/>
    </source>
</evidence>
<evidence type="ECO:0000313" key="13">
    <source>
        <dbReference type="Proteomes" id="UP000224567"/>
    </source>
</evidence>
<sequence length="728" mass="84175">MSQKSCMQKRLGEDVSNLISGVKILLPTIVKGAKLADEKEVERIPAFAEPPTELSYPSVDEELVAFDDHAKNIFVKLTSRRKDLDVISIVGMAGIGKTALARKVYSEVSIIDRFEVRAWCSVGQICNVRKLFLEILRQIMGDRYLNVDDPAYMLRWNLLGKRYLIVLDDICESESWDVLTRCFLSVERRSRIMVTTRNAELAQYMTQHSDPYFLPFIRYEESWELLEKKVFQGESCPLELRSVGTLVSKKCKGLPYLIIMIGGILSRKKRDASTWLEVAYDIGSHTLEEGSMKMIQSSYDLLPDYLKPCLLYMGLFPKGYEIRVSDLLKWWIAEEFVPNIGTLELEETSMSCLSDLVSRNMVVVSKTRVNGEMKCCIILDQVREFCLTKIKEEKFMQHVGKRLCMYIQDTMTSDFKERESFGISQASLEFIAHPKFSISDNKNLFPLLNNLRLIRVLHLLDFYLDDSWAAAFQLLTHLRYLAIFVKVFHIKWVSHLVHLQTLGVRSSYIMISPAFWKLEKLRHVDINEFPIRWADGELVKFEESTDIVLHNLKTLGTCSMSVADMTPKFWNKFPNLEQLRLHIDEFGDVPYYSDSRLMTLEMFPTRLRKLSLSETFLMDETVSSIAKLQHLETLKLSEIYFTGEKHWDLSDNTFKRLKFLKLHLIKSCSKLEEIPLSFADVPTLRLIKVTDCSKSVGDSALSIKQDMEDLGNVHLDVTSEQYKYSFDL</sequence>
<dbReference type="InterPro" id="IPR036388">
    <property type="entry name" value="WH-like_DNA-bd_sf"/>
</dbReference>
<evidence type="ECO:0000256" key="6">
    <source>
        <dbReference type="ARBA" id="ARBA00022821"/>
    </source>
</evidence>
<dbReference type="FunFam" id="1.10.10.10:FF:000322">
    <property type="entry name" value="Probable disease resistance protein At1g63360"/>
    <property type="match status" value="1"/>
</dbReference>
<dbReference type="GO" id="GO:0016020">
    <property type="term" value="C:membrane"/>
    <property type="evidence" value="ECO:0007669"/>
    <property type="project" value="UniProtKB-SubCell"/>
</dbReference>
<feature type="domain" description="NB-ARC" evidence="10">
    <location>
        <begin position="68"/>
        <end position="235"/>
    </location>
</feature>
<keyword evidence="4" id="KW-0677">Repeat</keyword>
<reference evidence="13" key="2">
    <citation type="journal article" date="2017" name="J. Anim. Genet.">
        <title>Multiple reference genome sequences of hot pepper reveal the massive evolution of plant disease resistance genes by retroduplication.</title>
        <authorList>
            <person name="Kim S."/>
            <person name="Park J."/>
            <person name="Yeom S.-I."/>
            <person name="Kim Y.-M."/>
            <person name="Seo E."/>
            <person name="Kim K.-T."/>
            <person name="Kim M.-S."/>
            <person name="Lee J.M."/>
            <person name="Cheong K."/>
            <person name="Shin H.-S."/>
            <person name="Kim S.-B."/>
            <person name="Han K."/>
            <person name="Lee J."/>
            <person name="Park M."/>
            <person name="Lee H.-A."/>
            <person name="Lee H.-Y."/>
            <person name="Lee Y."/>
            <person name="Oh S."/>
            <person name="Lee J.H."/>
            <person name="Choi E."/>
            <person name="Choi E."/>
            <person name="Lee S.E."/>
            <person name="Jeon J."/>
            <person name="Kim H."/>
            <person name="Choi G."/>
            <person name="Song H."/>
            <person name="Lee J."/>
            <person name="Lee S.-C."/>
            <person name="Kwon J.-K."/>
            <person name="Lee H.-Y."/>
            <person name="Koo N."/>
            <person name="Hong Y."/>
            <person name="Kim R.W."/>
            <person name="Kang W.-H."/>
            <person name="Huh J.H."/>
            <person name="Kang B.-C."/>
            <person name="Yang T.-J."/>
            <person name="Lee Y.-H."/>
            <person name="Bennetzen J.L."/>
            <person name="Choi D."/>
        </authorList>
    </citation>
    <scope>NUCLEOTIDE SEQUENCE [LARGE SCALE GENOMIC DNA]</scope>
    <source>
        <strain evidence="13">cv. PBC81</strain>
    </source>
</reference>
<dbReference type="EMBL" id="MLFT02000082">
    <property type="protein sequence ID" value="PHT29775.1"/>
    <property type="molecule type" value="Genomic_DNA"/>
</dbReference>
<dbReference type="Pfam" id="PF00931">
    <property type="entry name" value="NB-ARC"/>
    <property type="match status" value="1"/>
</dbReference>
<dbReference type="Gene3D" id="1.10.10.10">
    <property type="entry name" value="Winged helix-like DNA-binding domain superfamily/Winged helix DNA-binding domain"/>
    <property type="match status" value="1"/>
</dbReference>
<evidence type="ECO:0000256" key="3">
    <source>
        <dbReference type="ARBA" id="ARBA00022614"/>
    </source>
</evidence>
<dbReference type="SUPFAM" id="SSF52058">
    <property type="entry name" value="L domain-like"/>
    <property type="match status" value="1"/>
</dbReference>
<dbReference type="GO" id="GO:0098542">
    <property type="term" value="P:defense response to other organism"/>
    <property type="evidence" value="ECO:0007669"/>
    <property type="project" value="TreeGrafter"/>
</dbReference>
<name>A0A2G2V9V2_CAPBA</name>
<evidence type="ECO:0000313" key="12">
    <source>
        <dbReference type="EMBL" id="PHT29775.1"/>
    </source>
</evidence>
<dbReference type="PANTHER" id="PTHR23155:SF1228">
    <property type="entry name" value="NB-ARC DOMAIN CONTAINING PROTEIN, EXPRESSED"/>
    <property type="match status" value="1"/>
</dbReference>
<dbReference type="GO" id="GO:0043531">
    <property type="term" value="F:ADP binding"/>
    <property type="evidence" value="ECO:0007669"/>
    <property type="project" value="InterPro"/>
</dbReference>
<dbReference type="GO" id="GO:0005524">
    <property type="term" value="F:ATP binding"/>
    <property type="evidence" value="ECO:0007669"/>
    <property type="project" value="UniProtKB-KW"/>
</dbReference>
<evidence type="ECO:0000256" key="1">
    <source>
        <dbReference type="ARBA" id="ARBA00004170"/>
    </source>
</evidence>
<keyword evidence="9" id="KW-0472">Membrane</keyword>
<dbReference type="InterPro" id="IPR002182">
    <property type="entry name" value="NB-ARC"/>
</dbReference>
<dbReference type="InterPro" id="IPR044974">
    <property type="entry name" value="Disease_R_plants"/>
</dbReference>
<organism evidence="12 13">
    <name type="scientific">Capsicum baccatum</name>
    <name type="common">Peruvian pepper</name>
    <dbReference type="NCBI Taxonomy" id="33114"/>
    <lineage>
        <taxon>Eukaryota</taxon>
        <taxon>Viridiplantae</taxon>
        <taxon>Streptophyta</taxon>
        <taxon>Embryophyta</taxon>
        <taxon>Tracheophyta</taxon>
        <taxon>Spermatophyta</taxon>
        <taxon>Magnoliopsida</taxon>
        <taxon>eudicotyledons</taxon>
        <taxon>Gunneridae</taxon>
        <taxon>Pentapetalae</taxon>
        <taxon>asterids</taxon>
        <taxon>lamiids</taxon>
        <taxon>Solanales</taxon>
        <taxon>Solanaceae</taxon>
        <taxon>Solanoideae</taxon>
        <taxon>Capsiceae</taxon>
        <taxon>Capsicum</taxon>
    </lineage>
</organism>
<dbReference type="Proteomes" id="UP000224567">
    <property type="component" value="Unassembled WGS sequence"/>
</dbReference>
<evidence type="ECO:0000256" key="8">
    <source>
        <dbReference type="ARBA" id="ARBA00023054"/>
    </source>
</evidence>
<feature type="domain" description="Disease resistance protein winged helix" evidence="11">
    <location>
        <begin position="315"/>
        <end position="385"/>
    </location>
</feature>
<reference evidence="12 13" key="1">
    <citation type="journal article" date="2017" name="Genome Biol.">
        <title>New reference genome sequences of hot pepper reveal the massive evolution of plant disease-resistance genes by retroduplication.</title>
        <authorList>
            <person name="Kim S."/>
            <person name="Park J."/>
            <person name="Yeom S.I."/>
            <person name="Kim Y.M."/>
            <person name="Seo E."/>
            <person name="Kim K.T."/>
            <person name="Kim M.S."/>
            <person name="Lee J.M."/>
            <person name="Cheong K."/>
            <person name="Shin H.S."/>
            <person name="Kim S.B."/>
            <person name="Han K."/>
            <person name="Lee J."/>
            <person name="Park M."/>
            <person name="Lee H.A."/>
            <person name="Lee H.Y."/>
            <person name="Lee Y."/>
            <person name="Oh S."/>
            <person name="Lee J.H."/>
            <person name="Choi E."/>
            <person name="Choi E."/>
            <person name="Lee S.E."/>
            <person name="Jeon J."/>
            <person name="Kim H."/>
            <person name="Choi G."/>
            <person name="Song H."/>
            <person name="Lee J."/>
            <person name="Lee S.C."/>
            <person name="Kwon J.K."/>
            <person name="Lee H.Y."/>
            <person name="Koo N."/>
            <person name="Hong Y."/>
            <person name="Kim R.W."/>
            <person name="Kang W.H."/>
            <person name="Huh J.H."/>
            <person name="Kang B.C."/>
            <person name="Yang T.J."/>
            <person name="Lee Y.H."/>
            <person name="Bennetzen J.L."/>
            <person name="Choi D."/>
        </authorList>
    </citation>
    <scope>NUCLEOTIDE SEQUENCE [LARGE SCALE GENOMIC DNA]</scope>
    <source>
        <strain evidence="13">cv. PBC81</strain>
    </source>
</reference>
<dbReference type="InterPro" id="IPR027417">
    <property type="entry name" value="P-loop_NTPase"/>
</dbReference>
<comment type="similarity">
    <text evidence="2">Belongs to the disease resistance NB-LRR family.</text>
</comment>
<evidence type="ECO:0000256" key="5">
    <source>
        <dbReference type="ARBA" id="ARBA00022741"/>
    </source>
</evidence>
<dbReference type="STRING" id="33114.A0A2G2V9V2"/>
<dbReference type="Gene3D" id="1.10.8.430">
    <property type="entry name" value="Helical domain of apoptotic protease-activating factors"/>
    <property type="match status" value="1"/>
</dbReference>
<keyword evidence="8" id="KW-0175">Coiled coil</keyword>
<gene>
    <name evidence="12" type="ORF">CQW23_30623</name>
</gene>
<dbReference type="InterPro" id="IPR042197">
    <property type="entry name" value="Apaf_helical"/>
</dbReference>
<evidence type="ECO:0000259" key="11">
    <source>
        <dbReference type="Pfam" id="PF23559"/>
    </source>
</evidence>
<dbReference type="PANTHER" id="PTHR23155">
    <property type="entry name" value="DISEASE RESISTANCE PROTEIN RP"/>
    <property type="match status" value="1"/>
</dbReference>
<keyword evidence="7" id="KW-0067">ATP-binding</keyword>
<accession>A0A2G2V9V2</accession>
<evidence type="ECO:0000256" key="4">
    <source>
        <dbReference type="ARBA" id="ARBA00022737"/>
    </source>
</evidence>
<keyword evidence="6" id="KW-0611">Plant defense</keyword>
<keyword evidence="5" id="KW-0547">Nucleotide-binding</keyword>
<dbReference type="Gene3D" id="3.40.50.300">
    <property type="entry name" value="P-loop containing nucleotide triphosphate hydrolases"/>
    <property type="match status" value="1"/>
</dbReference>